<dbReference type="GO" id="GO:0007283">
    <property type="term" value="P:spermatogenesis"/>
    <property type="evidence" value="ECO:0007669"/>
    <property type="project" value="TreeGrafter"/>
</dbReference>
<evidence type="ECO:0000256" key="14">
    <source>
        <dbReference type="ARBA" id="ARBA00023254"/>
    </source>
</evidence>
<dbReference type="CTD" id="84944"/>
<dbReference type="Gene3D" id="1.10.30.10">
    <property type="entry name" value="High mobility group box domain"/>
    <property type="match status" value="1"/>
</dbReference>
<dbReference type="Proteomes" id="UP000515160">
    <property type="component" value="Chromosome 3"/>
</dbReference>
<evidence type="ECO:0000256" key="13">
    <source>
        <dbReference type="ARBA" id="ARBA00023242"/>
    </source>
</evidence>
<evidence type="ECO:0000313" key="17">
    <source>
        <dbReference type="Proteomes" id="UP000515160"/>
    </source>
</evidence>
<dbReference type="OrthoDB" id="24555at2759"/>
<evidence type="ECO:0000256" key="6">
    <source>
        <dbReference type="ARBA" id="ARBA00022491"/>
    </source>
</evidence>
<dbReference type="GO" id="GO:0007140">
    <property type="term" value="P:male meiotic nuclear division"/>
    <property type="evidence" value="ECO:0007669"/>
    <property type="project" value="TreeGrafter"/>
</dbReference>
<evidence type="ECO:0000256" key="12">
    <source>
        <dbReference type="ARBA" id="ARBA00023163"/>
    </source>
</evidence>
<keyword evidence="7" id="KW-0221">Differentiation</keyword>
<evidence type="ECO:0000256" key="2">
    <source>
        <dbReference type="ARBA" id="ARBA00004496"/>
    </source>
</evidence>
<keyword evidence="14" id="KW-0469">Meiosis</keyword>
<comment type="subcellular location">
    <subcellularLocation>
        <location evidence="2">Cytoplasm</location>
    </subcellularLocation>
    <subcellularLocation>
        <location evidence="1">Nucleus</location>
    </subcellularLocation>
</comment>
<evidence type="ECO:0000256" key="4">
    <source>
        <dbReference type="ARBA" id="ARBA00022473"/>
    </source>
</evidence>
<dbReference type="PANTHER" id="PTHR21358:SF4">
    <property type="entry name" value="PROTEIN MAELSTROM HOMOLOG"/>
    <property type="match status" value="1"/>
</dbReference>
<keyword evidence="6" id="KW-0678">Repressor</keyword>
<keyword evidence="5" id="KW-0963">Cytoplasm</keyword>
<keyword evidence="9" id="KW-0805">Transcription regulation</keyword>
<feature type="region of interest" description="Disordered" evidence="15">
    <location>
        <begin position="389"/>
        <end position="430"/>
    </location>
</feature>
<dbReference type="GeneID" id="117571255"/>
<reference evidence="18" key="1">
    <citation type="submission" date="2025-08" db="UniProtKB">
        <authorList>
            <consortium name="RefSeq"/>
        </authorList>
    </citation>
    <scope>IDENTIFICATION</scope>
    <source>
        <strain evidence="18">15112-1751.03</strain>
        <tissue evidence="18">Whole Adult</tissue>
    </source>
</reference>
<dbReference type="GO" id="GO:0045892">
    <property type="term" value="P:negative regulation of DNA-templated transcription"/>
    <property type="evidence" value="ECO:0007669"/>
    <property type="project" value="TreeGrafter"/>
</dbReference>
<protein>
    <submittedName>
        <fullName evidence="18">Protein maelstrom</fullName>
    </submittedName>
</protein>
<dbReference type="GO" id="GO:0048477">
    <property type="term" value="P:oogenesis"/>
    <property type="evidence" value="ECO:0007669"/>
    <property type="project" value="UniProtKB-KW"/>
</dbReference>
<dbReference type="GO" id="GO:0005634">
    <property type="term" value="C:nucleus"/>
    <property type="evidence" value="ECO:0007669"/>
    <property type="project" value="UniProtKB-SubCell"/>
</dbReference>
<sequence>MPPKKNGFMAFVQDWRNTAEGRGLTLPQAVARCGGIWSNMNAQQRGPYNSRAKDAEIAERGARERMTSTGQLVSTVESQQREAVQQNTQMKCNIERIVMKGKAQYDLENSKFVFAAFNYFDKTKKDGIYTPAEFAACLFSIKSGKISVYSSLINPGQIMFGQSNDAKLHADSTHYLPLPPKALGETDMGKLYINIVQYLRGCQVSDNPNDPLIVFTSTELMPVVKGCFRYLASDSDIEDTEILVYDIQYLFYILKKEVMEIADLKSTGINKSVTDAVFINDYYEYNSGISCQYHEDNDRCRYCAHSLVSRWAFIFSDYMCGDLAIKPIPGKHLPPKEERKFQVISDQREADITSSSFVSCESPERLENKNKYSPTDSTAFAACINKEDDFPTLGGRKPKPNQRPPLSNNFRATSQKSDWNIPSTRRSAKD</sequence>
<evidence type="ECO:0000256" key="15">
    <source>
        <dbReference type="SAM" id="MobiDB-lite"/>
    </source>
</evidence>
<proteinExistence type="inferred from homology"/>
<dbReference type="PANTHER" id="PTHR21358">
    <property type="entry name" value="PROTEIN MAELSTROM HOMOLOG"/>
    <property type="match status" value="1"/>
</dbReference>
<evidence type="ECO:0000256" key="8">
    <source>
        <dbReference type="ARBA" id="ARBA00022943"/>
    </source>
</evidence>
<keyword evidence="8" id="KW-0896">Oogenesis</keyword>
<evidence type="ECO:0000256" key="11">
    <source>
        <dbReference type="ARBA" id="ARBA00023158"/>
    </source>
</evidence>
<evidence type="ECO:0000256" key="7">
    <source>
        <dbReference type="ARBA" id="ARBA00022782"/>
    </source>
</evidence>
<dbReference type="InterPro" id="IPR039259">
    <property type="entry name" value="Protein_maelstrom"/>
</dbReference>
<dbReference type="GO" id="GO:0034587">
    <property type="term" value="P:piRNA processing"/>
    <property type="evidence" value="ECO:0007669"/>
    <property type="project" value="TreeGrafter"/>
</dbReference>
<keyword evidence="13" id="KW-0539">Nucleus</keyword>
<keyword evidence="12" id="KW-0804">Transcription</keyword>
<accession>A0A6P8XCN3</accession>
<keyword evidence="4" id="KW-0217">Developmental protein</keyword>
<evidence type="ECO:0000256" key="3">
    <source>
        <dbReference type="ARBA" id="ARBA00007057"/>
    </source>
</evidence>
<evidence type="ECO:0000256" key="1">
    <source>
        <dbReference type="ARBA" id="ARBA00004123"/>
    </source>
</evidence>
<dbReference type="SUPFAM" id="SSF47095">
    <property type="entry name" value="HMG-box"/>
    <property type="match status" value="1"/>
</dbReference>
<evidence type="ECO:0000256" key="9">
    <source>
        <dbReference type="ARBA" id="ARBA00023015"/>
    </source>
</evidence>
<dbReference type="Pfam" id="PF13017">
    <property type="entry name" value="Maelstrom"/>
    <property type="match status" value="1"/>
</dbReference>
<dbReference type="InterPro" id="IPR036910">
    <property type="entry name" value="HMG_box_dom_sf"/>
</dbReference>
<dbReference type="RefSeq" id="XP_034109200.1">
    <property type="nucleotide sequence ID" value="XM_034253309.2"/>
</dbReference>
<organism evidence="17 18">
    <name type="scientific">Drosophila albomicans</name>
    <name type="common">Fruit fly</name>
    <dbReference type="NCBI Taxonomy" id="7291"/>
    <lineage>
        <taxon>Eukaryota</taxon>
        <taxon>Metazoa</taxon>
        <taxon>Ecdysozoa</taxon>
        <taxon>Arthropoda</taxon>
        <taxon>Hexapoda</taxon>
        <taxon>Insecta</taxon>
        <taxon>Pterygota</taxon>
        <taxon>Neoptera</taxon>
        <taxon>Endopterygota</taxon>
        <taxon>Diptera</taxon>
        <taxon>Brachycera</taxon>
        <taxon>Muscomorpha</taxon>
        <taxon>Ephydroidea</taxon>
        <taxon>Drosophilidae</taxon>
        <taxon>Drosophila</taxon>
    </lineage>
</organism>
<feature type="compositionally biased region" description="Polar residues" evidence="15">
    <location>
        <begin position="404"/>
        <end position="430"/>
    </location>
</feature>
<dbReference type="GO" id="GO:0060964">
    <property type="term" value="P:regulation of miRNA-mediated gene silencing"/>
    <property type="evidence" value="ECO:0007669"/>
    <property type="project" value="InterPro"/>
</dbReference>
<dbReference type="GO" id="GO:0043186">
    <property type="term" value="C:P granule"/>
    <property type="evidence" value="ECO:0007669"/>
    <property type="project" value="TreeGrafter"/>
</dbReference>
<evidence type="ECO:0000313" key="18">
    <source>
        <dbReference type="RefSeq" id="XP_034109200.1"/>
    </source>
</evidence>
<evidence type="ECO:0000256" key="10">
    <source>
        <dbReference type="ARBA" id="ARBA00023125"/>
    </source>
</evidence>
<dbReference type="AlphaFoldDB" id="A0A6P8XCN3"/>
<keyword evidence="17" id="KW-1185">Reference proteome</keyword>
<gene>
    <name evidence="18" type="primary">LOC117571255</name>
</gene>
<keyword evidence="11" id="KW-0943">RNA-mediated gene silencing</keyword>
<comment type="similarity">
    <text evidence="3">Belongs to the maelstrom family.</text>
</comment>
<dbReference type="GO" id="GO:0043565">
    <property type="term" value="F:sequence-specific DNA binding"/>
    <property type="evidence" value="ECO:0007669"/>
    <property type="project" value="TreeGrafter"/>
</dbReference>
<name>A0A6P8XCN3_DROAB</name>
<feature type="domain" description="Maelstrom" evidence="16">
    <location>
        <begin position="126"/>
        <end position="338"/>
    </location>
</feature>
<keyword evidence="10" id="KW-0238">DNA-binding</keyword>
<dbReference type="InterPro" id="IPR024970">
    <property type="entry name" value="Maelstrom"/>
</dbReference>
<evidence type="ECO:0000256" key="5">
    <source>
        <dbReference type="ARBA" id="ARBA00022490"/>
    </source>
</evidence>
<evidence type="ECO:0000259" key="16">
    <source>
        <dbReference type="Pfam" id="PF13017"/>
    </source>
</evidence>